<evidence type="ECO:0000313" key="11">
    <source>
        <dbReference type="Proteomes" id="UP000092213"/>
    </source>
</evidence>
<dbReference type="PANTHER" id="PTHR30417:SF1">
    <property type="entry name" value="N-ACETYLMURAMOYL-L-ALANINE AMIDASE AMID"/>
    <property type="match status" value="1"/>
</dbReference>
<accession>A0A193FQN8</accession>
<dbReference type="InterPro" id="IPR036366">
    <property type="entry name" value="PGBDSf"/>
</dbReference>
<dbReference type="SUPFAM" id="SSF55846">
    <property type="entry name" value="N-acetylmuramoyl-L-alanine amidase-like"/>
    <property type="match status" value="1"/>
</dbReference>
<evidence type="ECO:0000256" key="4">
    <source>
        <dbReference type="ARBA" id="ARBA00022801"/>
    </source>
</evidence>
<keyword evidence="10" id="KW-1185">Reference proteome</keyword>
<dbReference type="SMART" id="SM00644">
    <property type="entry name" value="Ami_2"/>
    <property type="match status" value="1"/>
</dbReference>
<dbReference type="RefSeq" id="WP_066358404.1">
    <property type="nucleotide sequence ID" value="NZ_CP016171.1"/>
</dbReference>
<dbReference type="Proteomes" id="UP000092213">
    <property type="component" value="Chromosome"/>
</dbReference>
<evidence type="ECO:0000313" key="10">
    <source>
        <dbReference type="Proteomes" id="UP000091897"/>
    </source>
</evidence>
<dbReference type="GO" id="GO:0008745">
    <property type="term" value="F:N-acetylmuramoyl-L-alanine amidase activity"/>
    <property type="evidence" value="ECO:0007669"/>
    <property type="project" value="UniProtKB-EC"/>
</dbReference>
<dbReference type="GO" id="GO:0009254">
    <property type="term" value="P:peptidoglycan turnover"/>
    <property type="evidence" value="ECO:0007669"/>
    <property type="project" value="TreeGrafter"/>
</dbReference>
<dbReference type="PANTHER" id="PTHR30417">
    <property type="entry name" value="N-ACETYLMURAMOYL-L-ALANINE AMIDASE AMID"/>
    <property type="match status" value="1"/>
</dbReference>
<organism evidence="9 11">
    <name type="scientific">Bordetella bronchialis</name>
    <dbReference type="NCBI Taxonomy" id="463025"/>
    <lineage>
        <taxon>Bacteria</taxon>
        <taxon>Pseudomonadati</taxon>
        <taxon>Pseudomonadota</taxon>
        <taxon>Betaproteobacteria</taxon>
        <taxon>Burkholderiales</taxon>
        <taxon>Alcaligenaceae</taxon>
        <taxon>Bordetella</taxon>
    </lineage>
</organism>
<dbReference type="PROSITE" id="PS51257">
    <property type="entry name" value="PROKAR_LIPOPROTEIN"/>
    <property type="match status" value="1"/>
</dbReference>
<dbReference type="KEGG" id="bbro:BAU06_07840"/>
<dbReference type="Gene3D" id="3.40.80.10">
    <property type="entry name" value="Peptidoglycan recognition protein-like"/>
    <property type="match status" value="1"/>
</dbReference>
<evidence type="ECO:0000256" key="3">
    <source>
        <dbReference type="ARBA" id="ARBA00011901"/>
    </source>
</evidence>
<dbReference type="Pfam" id="PF01471">
    <property type="entry name" value="PG_binding_1"/>
    <property type="match status" value="1"/>
</dbReference>
<reference evidence="10 11" key="1">
    <citation type="submission" date="2016-06" db="EMBL/GenBank/DDBJ databases">
        <title>Complete genome sequences of Bordetella bronchialis and Bordetella flabilis.</title>
        <authorList>
            <person name="LiPuma J.J."/>
            <person name="Spilker T."/>
        </authorList>
    </citation>
    <scope>NUCLEOTIDE SEQUENCE [LARGE SCALE GENOMIC DNA]</scope>
    <source>
        <strain evidence="9 11">AU17976</strain>
        <strain evidence="8 10">AU3182</strain>
    </source>
</reference>
<dbReference type="InterPro" id="IPR002477">
    <property type="entry name" value="Peptidoglycan-bd-like"/>
</dbReference>
<feature type="signal peptide" evidence="6">
    <location>
        <begin position="1"/>
        <end position="22"/>
    </location>
</feature>
<feature type="chain" id="PRO_5008258218" description="N-acetylmuramoyl-L-alanine amidase" evidence="6">
    <location>
        <begin position="23"/>
        <end position="278"/>
    </location>
</feature>
<dbReference type="GO" id="GO:0019867">
    <property type="term" value="C:outer membrane"/>
    <property type="evidence" value="ECO:0007669"/>
    <property type="project" value="TreeGrafter"/>
</dbReference>
<dbReference type="Proteomes" id="UP000091897">
    <property type="component" value="Chromosome"/>
</dbReference>
<dbReference type="FunFam" id="3.40.80.10:FF:000003">
    <property type="entry name" value="N-acetylmuramoyl-L-alanine amidase"/>
    <property type="match status" value="1"/>
</dbReference>
<feature type="domain" description="N-acetylmuramoyl-L-alanine amidase" evidence="7">
    <location>
        <begin position="27"/>
        <end position="169"/>
    </location>
</feature>
<evidence type="ECO:0000256" key="6">
    <source>
        <dbReference type="SAM" id="SignalP"/>
    </source>
</evidence>
<dbReference type="SUPFAM" id="SSF47090">
    <property type="entry name" value="PGBD-like"/>
    <property type="match status" value="1"/>
</dbReference>
<dbReference type="InterPro" id="IPR036505">
    <property type="entry name" value="Amidase/PGRP_sf"/>
</dbReference>
<keyword evidence="5" id="KW-0961">Cell wall biogenesis/degradation</keyword>
<comment type="similarity">
    <text evidence="2">Belongs to the N-acetylmuramoyl-L-alanine amidase 2 family.</text>
</comment>
<gene>
    <name evidence="8" type="ORF">BAU06_07840</name>
    <name evidence="9" type="ORF">BAU08_08065</name>
</gene>
<name>A0A193FQN8_9BORD</name>
<keyword evidence="6" id="KW-0732">Signal</keyword>
<dbReference type="InterPro" id="IPR051206">
    <property type="entry name" value="NAMLAA_amidase_2"/>
</dbReference>
<dbReference type="EC" id="3.5.1.28" evidence="3"/>
<evidence type="ECO:0000256" key="1">
    <source>
        <dbReference type="ARBA" id="ARBA00001561"/>
    </source>
</evidence>
<dbReference type="Pfam" id="PF01510">
    <property type="entry name" value="Amidase_2"/>
    <property type="match status" value="1"/>
</dbReference>
<evidence type="ECO:0000313" key="8">
    <source>
        <dbReference type="EMBL" id="ANN69496.1"/>
    </source>
</evidence>
<keyword evidence="4" id="KW-0378">Hydrolase</keyword>
<dbReference type="EMBL" id="CP016170">
    <property type="protein sequence ID" value="ANN69496.1"/>
    <property type="molecule type" value="Genomic_DNA"/>
</dbReference>
<protein>
    <recommendedName>
        <fullName evidence="3">N-acetylmuramoyl-L-alanine amidase</fullName>
        <ecNumber evidence="3">3.5.1.28</ecNumber>
    </recommendedName>
</protein>
<dbReference type="Gene3D" id="1.10.101.10">
    <property type="entry name" value="PGBD-like superfamily/PGBD"/>
    <property type="match status" value="1"/>
</dbReference>
<dbReference type="GO" id="GO:0071555">
    <property type="term" value="P:cell wall organization"/>
    <property type="evidence" value="ECO:0007669"/>
    <property type="project" value="UniProtKB-KW"/>
</dbReference>
<evidence type="ECO:0000256" key="5">
    <source>
        <dbReference type="ARBA" id="ARBA00023316"/>
    </source>
</evidence>
<proteinExistence type="inferred from homology"/>
<evidence type="ECO:0000256" key="2">
    <source>
        <dbReference type="ARBA" id="ARBA00007553"/>
    </source>
</evidence>
<evidence type="ECO:0000259" key="7">
    <source>
        <dbReference type="SMART" id="SM00644"/>
    </source>
</evidence>
<dbReference type="STRING" id="463025.BAU08_08065"/>
<dbReference type="InterPro" id="IPR002502">
    <property type="entry name" value="Amidase_domain"/>
</dbReference>
<dbReference type="AlphaFoldDB" id="A0A193FQN8"/>
<dbReference type="CDD" id="cd06583">
    <property type="entry name" value="PGRP"/>
    <property type="match status" value="1"/>
</dbReference>
<dbReference type="GO" id="GO:0009253">
    <property type="term" value="P:peptidoglycan catabolic process"/>
    <property type="evidence" value="ECO:0007669"/>
    <property type="project" value="InterPro"/>
</dbReference>
<comment type="catalytic activity">
    <reaction evidence="1">
        <text>Hydrolyzes the link between N-acetylmuramoyl residues and L-amino acid residues in certain cell-wall glycopeptides.</text>
        <dbReference type="EC" id="3.5.1.28"/>
    </reaction>
</comment>
<dbReference type="EMBL" id="CP016171">
    <property type="protein sequence ID" value="ANN74645.1"/>
    <property type="molecule type" value="Genomic_DNA"/>
</dbReference>
<sequence>MARWAVGLVALLLAGCAARYPADVDVDRSIQAVSQDSRVRFIVLHYTAGGDVASLLTLSRGNVSAHYLVTDTHPVHVYQLVPEDRNAWHAGDSSWYGHTSINNASIGIEIVNRGDTRAPDGTLRWEPYPEDQIRTVMALVRDIARRHAVLPENIVGHSDVAPQRKVDPGPLFPWRRLAAAGLGRWYDETAAPGFQAFFEQNGVPDAAWFQAQLERAGYAVPHSAVFDAETTRVIAAFQMHYRPGRCDGVADAETAGILLALPGRTEAPVPAAGAAAGD</sequence>
<dbReference type="InterPro" id="IPR036365">
    <property type="entry name" value="PGBD-like_sf"/>
</dbReference>
<evidence type="ECO:0000313" key="9">
    <source>
        <dbReference type="EMBL" id="ANN74645.1"/>
    </source>
</evidence>